<dbReference type="Pfam" id="PF00194">
    <property type="entry name" value="Carb_anhydrase"/>
    <property type="match status" value="1"/>
</dbReference>
<proteinExistence type="inferred from homology"/>
<evidence type="ECO:0000313" key="9">
    <source>
        <dbReference type="EMBL" id="CDP33322.1"/>
    </source>
</evidence>
<dbReference type="AlphaFoldDB" id="A0A060T351"/>
<keyword evidence="3" id="KW-0479">Metal-binding</keyword>
<evidence type="ECO:0000256" key="5">
    <source>
        <dbReference type="ARBA" id="ARBA00023239"/>
    </source>
</evidence>
<feature type="signal peptide" evidence="7">
    <location>
        <begin position="1"/>
        <end position="20"/>
    </location>
</feature>
<comment type="catalytic activity">
    <reaction evidence="6">
        <text>hydrogencarbonate + H(+) = CO2 + H2O</text>
        <dbReference type="Rhea" id="RHEA:10748"/>
        <dbReference type="ChEBI" id="CHEBI:15377"/>
        <dbReference type="ChEBI" id="CHEBI:15378"/>
        <dbReference type="ChEBI" id="CHEBI:16526"/>
        <dbReference type="ChEBI" id="CHEBI:17544"/>
        <dbReference type="EC" id="4.2.1.1"/>
    </reaction>
</comment>
<evidence type="ECO:0000256" key="2">
    <source>
        <dbReference type="ARBA" id="ARBA00012925"/>
    </source>
</evidence>
<dbReference type="CDD" id="cd03124">
    <property type="entry name" value="alpha_CA_prokaryotic_like"/>
    <property type="match status" value="1"/>
</dbReference>
<name>A0A060T351_BLAAD</name>
<keyword evidence="7" id="KW-0732">Signal</keyword>
<organism evidence="9">
    <name type="scientific">Blastobotrys adeninivorans</name>
    <name type="common">Yeast</name>
    <name type="synonym">Arxula adeninivorans</name>
    <dbReference type="NCBI Taxonomy" id="409370"/>
    <lineage>
        <taxon>Eukaryota</taxon>
        <taxon>Fungi</taxon>
        <taxon>Dikarya</taxon>
        <taxon>Ascomycota</taxon>
        <taxon>Saccharomycotina</taxon>
        <taxon>Dipodascomycetes</taxon>
        <taxon>Dipodascales</taxon>
        <taxon>Trichomonascaceae</taxon>
        <taxon>Blastobotrys</taxon>
    </lineage>
</organism>
<dbReference type="PROSITE" id="PS51257">
    <property type="entry name" value="PROKAR_LIPOPROTEIN"/>
    <property type="match status" value="1"/>
</dbReference>
<dbReference type="PhylomeDB" id="A0A060T351"/>
<evidence type="ECO:0000256" key="7">
    <source>
        <dbReference type="SAM" id="SignalP"/>
    </source>
</evidence>
<accession>A0A060T351</accession>
<sequence>MVFSLKSLALAATAIASVSASCGHIYTGEVWGNVEVADFNYTETGGPLNWYGLNSTANKLCAKGKNQSPIVLDKRTKFLDDNSKVVMKVPKTSGGRMENIGDVVQVKTNGTLSFEGLNYTLSQFHFHTPSEHRIEEEYSPMEIHWVFQTPKKETAVVAFMFELNPYGYNPEVVDNIFHNLGGASEPGNYTKTEELEFDYFIDHLMHNPIYYYTGSLTTPPCTEGIKWLVSQVPLPLNVCTYNAVKRVLKYNARFTQNAIGEENLLSLAASELNGH</sequence>
<dbReference type="SMART" id="SM01057">
    <property type="entry name" value="Carb_anhydrase"/>
    <property type="match status" value="1"/>
</dbReference>
<dbReference type="InterPro" id="IPR036398">
    <property type="entry name" value="CA_dom_sf"/>
</dbReference>
<evidence type="ECO:0000256" key="3">
    <source>
        <dbReference type="ARBA" id="ARBA00022723"/>
    </source>
</evidence>
<evidence type="ECO:0000256" key="6">
    <source>
        <dbReference type="ARBA" id="ARBA00048348"/>
    </source>
</evidence>
<dbReference type="Gene3D" id="3.10.200.10">
    <property type="entry name" value="Alpha carbonic anhydrase"/>
    <property type="match status" value="1"/>
</dbReference>
<protein>
    <recommendedName>
        <fullName evidence="2">carbonic anhydrase</fullName>
        <ecNumber evidence="2">4.2.1.1</ecNumber>
    </recommendedName>
</protein>
<comment type="similarity">
    <text evidence="1">Belongs to the alpha-carbonic anhydrase family.</text>
</comment>
<keyword evidence="5" id="KW-0456">Lyase</keyword>
<feature type="chain" id="PRO_5001587952" description="carbonic anhydrase" evidence="7">
    <location>
        <begin position="21"/>
        <end position="275"/>
    </location>
</feature>
<evidence type="ECO:0000256" key="1">
    <source>
        <dbReference type="ARBA" id="ARBA00010718"/>
    </source>
</evidence>
<dbReference type="GO" id="GO:0004089">
    <property type="term" value="F:carbonate dehydratase activity"/>
    <property type="evidence" value="ECO:0007669"/>
    <property type="project" value="UniProtKB-EC"/>
</dbReference>
<reference evidence="9" key="1">
    <citation type="submission" date="2014-02" db="EMBL/GenBank/DDBJ databases">
        <authorList>
            <person name="Genoscope - CEA"/>
        </authorList>
    </citation>
    <scope>NUCLEOTIDE SEQUENCE</scope>
    <source>
        <strain evidence="9">LS3</strain>
    </source>
</reference>
<dbReference type="PANTHER" id="PTHR18952:SF265">
    <property type="entry name" value="CARBONIC ANHYDRASE"/>
    <property type="match status" value="1"/>
</dbReference>
<dbReference type="EMBL" id="HG937691">
    <property type="protein sequence ID" value="CDP33322.1"/>
    <property type="molecule type" value="Genomic_DNA"/>
</dbReference>
<dbReference type="PANTHER" id="PTHR18952">
    <property type="entry name" value="CARBONIC ANHYDRASE"/>
    <property type="match status" value="1"/>
</dbReference>
<dbReference type="InterPro" id="IPR023561">
    <property type="entry name" value="Carbonic_anhydrase_a-class"/>
</dbReference>
<dbReference type="PROSITE" id="PS51144">
    <property type="entry name" value="ALPHA_CA_2"/>
    <property type="match status" value="1"/>
</dbReference>
<dbReference type="InterPro" id="IPR001148">
    <property type="entry name" value="CA_dom"/>
</dbReference>
<dbReference type="GO" id="GO:0008270">
    <property type="term" value="F:zinc ion binding"/>
    <property type="evidence" value="ECO:0007669"/>
    <property type="project" value="InterPro"/>
</dbReference>
<dbReference type="SUPFAM" id="SSF51069">
    <property type="entry name" value="Carbonic anhydrase"/>
    <property type="match status" value="1"/>
</dbReference>
<feature type="domain" description="Alpha-carbonic anhydrase" evidence="8">
    <location>
        <begin position="37"/>
        <end position="275"/>
    </location>
</feature>
<keyword evidence="4" id="KW-0862">Zinc</keyword>
<dbReference type="InterPro" id="IPR041891">
    <property type="entry name" value="Alpha_CA_prokaryot-like"/>
</dbReference>
<evidence type="ECO:0000259" key="8">
    <source>
        <dbReference type="PROSITE" id="PS51144"/>
    </source>
</evidence>
<reference evidence="9" key="2">
    <citation type="submission" date="2014-06" db="EMBL/GenBank/DDBJ databases">
        <title>The complete genome of Blastobotrys (Arxula) adeninivorans LS3 - a yeast of biotechnological interest.</title>
        <authorList>
            <person name="Kunze G."/>
            <person name="Gaillardin C."/>
            <person name="Czernicka M."/>
            <person name="Durrens P."/>
            <person name="Martin T."/>
            <person name="Boer E."/>
            <person name="Gabaldon T."/>
            <person name="Cruz J."/>
            <person name="Talla E."/>
            <person name="Marck C."/>
            <person name="Goffeau A."/>
            <person name="Barbe V."/>
            <person name="Baret P."/>
            <person name="Baronian K."/>
            <person name="Beier S."/>
            <person name="Bleykasten C."/>
            <person name="Bode R."/>
            <person name="Casaregola S."/>
            <person name="Despons L."/>
            <person name="Fairhead C."/>
            <person name="Giersberg M."/>
            <person name="Gierski P."/>
            <person name="Hahnel U."/>
            <person name="Hartmann A."/>
            <person name="Jankowska D."/>
            <person name="Jubin C."/>
            <person name="Jung P."/>
            <person name="Lafontaine I."/>
            <person name="Leh-Louis V."/>
            <person name="Lemaire M."/>
            <person name="Marcet-Houben M."/>
            <person name="Mascher M."/>
            <person name="Morel G."/>
            <person name="Richard G.-F."/>
            <person name="Riechen J."/>
            <person name="Sacerdot C."/>
            <person name="Sarkar A."/>
            <person name="Savel G."/>
            <person name="Schacherer J."/>
            <person name="Sherman D."/>
            <person name="Straub M.-L."/>
            <person name="Stein N."/>
            <person name="Thierry A."/>
            <person name="Trautwein-Schult A."/>
            <person name="Westhof E."/>
            <person name="Worch S."/>
            <person name="Dujon B."/>
            <person name="Souciet J.-L."/>
            <person name="Wincker P."/>
            <person name="Scholz U."/>
            <person name="Neuveglise N."/>
        </authorList>
    </citation>
    <scope>NUCLEOTIDE SEQUENCE</scope>
    <source>
        <strain evidence="9">LS3</strain>
    </source>
</reference>
<evidence type="ECO:0000256" key="4">
    <source>
        <dbReference type="ARBA" id="ARBA00022833"/>
    </source>
</evidence>
<gene>
    <name evidence="9" type="ORF">GNLVRS02_ARAD1A06842g</name>
</gene>
<dbReference type="EC" id="4.2.1.1" evidence="2"/>